<accession>A0A0D3A4D9</accession>
<dbReference type="Pfam" id="PF14244">
    <property type="entry name" value="Retrotran_gag_3"/>
    <property type="match status" value="1"/>
</dbReference>
<evidence type="ECO:0000313" key="3">
    <source>
        <dbReference type="Proteomes" id="UP000032141"/>
    </source>
</evidence>
<dbReference type="Gramene" id="Bo1g021590.1">
    <property type="protein sequence ID" value="Bo1g021590.1"/>
    <property type="gene ID" value="Bo1g021590"/>
</dbReference>
<dbReference type="AlphaFoldDB" id="A0A0D3A4D9"/>
<dbReference type="Proteomes" id="UP000032141">
    <property type="component" value="Chromosome C1"/>
</dbReference>
<keyword evidence="3" id="KW-1185">Reference proteome</keyword>
<feature type="domain" description="Retrotransposon Copia-like N-terminal" evidence="1">
    <location>
        <begin position="43"/>
        <end position="82"/>
    </location>
</feature>
<sequence>MPISYANAVNNTPTSASNPQTAVPCSEPMASIQDLNSNPLYVHHADHAGIALVSEKLAGLGNFNTWRRSMLMALGTQNKLSLLMEPFRNCLMIIRTLHLARQRWLDIHDQFKQSDGPRNAEFKQQIFAEVQGSQSVSDYYTKLMQLWEELKNHDSPYTCCCNRPDCSSLKRILQRDEQDKILKFLTGLNDTFTSTKAQILMMEPRPNIAKVFNLVSQEEMQRSMKSTSNVAFSVSQNTTPADNVVAAYNAGYPKNKSRPICSHCGIAGHTIQRCYKLHGYPQGYKQSQNYNARAQGCLLGDSRI</sequence>
<dbReference type="HOGENOM" id="CLU_916291_0_0_1"/>
<dbReference type="EnsemblPlants" id="Bo1g021590.1">
    <property type="protein sequence ID" value="Bo1g021590.1"/>
    <property type="gene ID" value="Bo1g021590"/>
</dbReference>
<dbReference type="OMA" id="PLSACEC"/>
<proteinExistence type="predicted"/>
<evidence type="ECO:0000259" key="1">
    <source>
        <dbReference type="Pfam" id="PF14244"/>
    </source>
</evidence>
<dbReference type="PANTHER" id="PTHR34222:SF99">
    <property type="entry name" value="PROTEIN, PUTATIVE-RELATED"/>
    <property type="match status" value="1"/>
</dbReference>
<protein>
    <recommendedName>
        <fullName evidence="1">Retrotransposon Copia-like N-terminal domain-containing protein</fullName>
    </recommendedName>
</protein>
<reference evidence="2 3" key="1">
    <citation type="journal article" date="2014" name="Genome Biol.">
        <title>Transcriptome and methylome profiling reveals relics of genome dominance in the mesopolyploid Brassica oleracea.</title>
        <authorList>
            <person name="Parkin I.A."/>
            <person name="Koh C."/>
            <person name="Tang H."/>
            <person name="Robinson S.J."/>
            <person name="Kagale S."/>
            <person name="Clarke W.E."/>
            <person name="Town C.D."/>
            <person name="Nixon J."/>
            <person name="Krishnakumar V."/>
            <person name="Bidwell S.L."/>
            <person name="Denoeud F."/>
            <person name="Belcram H."/>
            <person name="Links M.G."/>
            <person name="Just J."/>
            <person name="Clarke C."/>
            <person name="Bender T."/>
            <person name="Huebert T."/>
            <person name="Mason A.S."/>
            <person name="Pires J.C."/>
            <person name="Barker G."/>
            <person name="Moore J."/>
            <person name="Walley P.G."/>
            <person name="Manoli S."/>
            <person name="Batley J."/>
            <person name="Edwards D."/>
            <person name="Nelson M.N."/>
            <person name="Wang X."/>
            <person name="Paterson A.H."/>
            <person name="King G."/>
            <person name="Bancroft I."/>
            <person name="Chalhoub B."/>
            <person name="Sharpe A.G."/>
        </authorList>
    </citation>
    <scope>NUCLEOTIDE SEQUENCE</scope>
    <source>
        <strain evidence="2 3">cv. TO1000</strain>
    </source>
</reference>
<reference evidence="2" key="2">
    <citation type="submission" date="2015-03" db="UniProtKB">
        <authorList>
            <consortium name="EnsemblPlants"/>
        </authorList>
    </citation>
    <scope>IDENTIFICATION</scope>
</reference>
<name>A0A0D3A4D9_BRAOL</name>
<dbReference type="InterPro" id="IPR029472">
    <property type="entry name" value="Copia-like_N"/>
</dbReference>
<evidence type="ECO:0000313" key="2">
    <source>
        <dbReference type="EnsemblPlants" id="Bo1g021590.1"/>
    </source>
</evidence>
<dbReference type="eggNOG" id="KOG0017">
    <property type="taxonomic scope" value="Eukaryota"/>
</dbReference>
<organism evidence="2 3">
    <name type="scientific">Brassica oleracea var. oleracea</name>
    <dbReference type="NCBI Taxonomy" id="109376"/>
    <lineage>
        <taxon>Eukaryota</taxon>
        <taxon>Viridiplantae</taxon>
        <taxon>Streptophyta</taxon>
        <taxon>Embryophyta</taxon>
        <taxon>Tracheophyta</taxon>
        <taxon>Spermatophyta</taxon>
        <taxon>Magnoliopsida</taxon>
        <taxon>eudicotyledons</taxon>
        <taxon>Gunneridae</taxon>
        <taxon>Pentapetalae</taxon>
        <taxon>rosids</taxon>
        <taxon>malvids</taxon>
        <taxon>Brassicales</taxon>
        <taxon>Brassicaceae</taxon>
        <taxon>Brassiceae</taxon>
        <taxon>Brassica</taxon>
    </lineage>
</organism>
<dbReference type="PANTHER" id="PTHR34222">
    <property type="entry name" value="GAG_PRE-INTEGRS DOMAIN-CONTAINING PROTEIN"/>
    <property type="match status" value="1"/>
</dbReference>